<protein>
    <submittedName>
        <fullName evidence="3">Uncharacterized protein</fullName>
    </submittedName>
</protein>
<dbReference type="PANTHER" id="PTHR44943">
    <property type="entry name" value="CELLULOSE SYNTHASE OPERON PROTEIN C"/>
    <property type="match status" value="1"/>
</dbReference>
<evidence type="ECO:0000313" key="3">
    <source>
        <dbReference type="EMBL" id="SUZ70293.1"/>
    </source>
</evidence>
<evidence type="ECO:0000256" key="2">
    <source>
        <dbReference type="ARBA" id="ARBA00022803"/>
    </source>
</evidence>
<evidence type="ECO:0000256" key="1">
    <source>
        <dbReference type="ARBA" id="ARBA00022737"/>
    </source>
</evidence>
<dbReference type="InterPro" id="IPR051685">
    <property type="entry name" value="Ycf3/AcsC/BcsC/TPR_MFPF"/>
</dbReference>
<dbReference type="PANTHER" id="PTHR44943:SF4">
    <property type="entry name" value="TPR REPEAT-CONTAINING PROTEIN MJ0798"/>
    <property type="match status" value="1"/>
</dbReference>
<name>A0A381PY00_9ZZZZ</name>
<dbReference type="InterPro" id="IPR011990">
    <property type="entry name" value="TPR-like_helical_dom_sf"/>
</dbReference>
<dbReference type="Pfam" id="PF13432">
    <property type="entry name" value="TPR_16"/>
    <property type="match status" value="1"/>
</dbReference>
<keyword evidence="2" id="KW-0802">TPR repeat</keyword>
<dbReference type="SMART" id="SM00028">
    <property type="entry name" value="TPR"/>
    <property type="match status" value="5"/>
</dbReference>
<sequence>MLGRIRLIFSFVLAILLVGPVTLIAQNQGRFNVLIPYFEPLGDADDDFGEDASEELRDLINTLATHQPVEEDDIKDEAKRFDLKIEDLDCIRTRQLSSQMNAEVALCASYTENPDKSWTVNAEFWDIQSNESFTISEITVGEKEEEAAARHIFNEFDLYVQQVRAAAICGDYFASQQWENALRNCDQALELNASANETRYLRGRILYEMERYPDALEELDRVLGVNGFHEEALQLAGYIATVEEQQDKGREYYGRYLELNPGNAAIRMRIAYDLAQAGDPVGAMDFIQVGLDVDAENVDLWEQYGGFAFRAAGDAQQMAALSASDDAGISPEAQEYYRRAVNAYEKVFEGKGAETPVGHMRSILAAYIQLEELDAAIEFGGKALQTHGEEDVLWSFYADALQRRGRLDEAIAALDRVREINPSHPSASLRQGNWLIDAGRLEDAVVVLKDAVTSNPAQAEQAARMIFNDAYQKGYQQKEYAYAIAGMTMAKELSGLSEGLTSQLNFWHGFSIYQAAVVEQEPQTLGSAQSTLPKFQAAMGLLGQSGDYPGTVNVNLTQVLENLGTYVEIQEAIIKRGE</sequence>
<organism evidence="3">
    <name type="scientific">marine metagenome</name>
    <dbReference type="NCBI Taxonomy" id="408172"/>
    <lineage>
        <taxon>unclassified sequences</taxon>
        <taxon>metagenomes</taxon>
        <taxon>ecological metagenomes</taxon>
    </lineage>
</organism>
<gene>
    <name evidence="3" type="ORF">METZ01_LOCUS23147</name>
</gene>
<dbReference type="AlphaFoldDB" id="A0A381PY00"/>
<dbReference type="Pfam" id="PF14559">
    <property type="entry name" value="TPR_19"/>
    <property type="match status" value="1"/>
</dbReference>
<dbReference type="Gene3D" id="1.25.40.10">
    <property type="entry name" value="Tetratricopeptide repeat domain"/>
    <property type="match status" value="2"/>
</dbReference>
<keyword evidence="1" id="KW-0677">Repeat</keyword>
<dbReference type="SUPFAM" id="SSF48452">
    <property type="entry name" value="TPR-like"/>
    <property type="match status" value="1"/>
</dbReference>
<dbReference type="EMBL" id="UINC01001086">
    <property type="protein sequence ID" value="SUZ70293.1"/>
    <property type="molecule type" value="Genomic_DNA"/>
</dbReference>
<reference evidence="3" key="1">
    <citation type="submission" date="2018-05" db="EMBL/GenBank/DDBJ databases">
        <authorList>
            <person name="Lanie J.A."/>
            <person name="Ng W.-L."/>
            <person name="Kazmierczak K.M."/>
            <person name="Andrzejewski T.M."/>
            <person name="Davidsen T.M."/>
            <person name="Wayne K.J."/>
            <person name="Tettelin H."/>
            <person name="Glass J.I."/>
            <person name="Rusch D."/>
            <person name="Podicherti R."/>
            <person name="Tsui H.-C.T."/>
            <person name="Winkler M.E."/>
        </authorList>
    </citation>
    <scope>NUCLEOTIDE SEQUENCE</scope>
</reference>
<dbReference type="InterPro" id="IPR019734">
    <property type="entry name" value="TPR_rpt"/>
</dbReference>
<accession>A0A381PY00</accession>
<proteinExistence type="predicted"/>